<keyword evidence="2" id="KW-1185">Reference proteome</keyword>
<dbReference type="EMBL" id="JXTC01000076">
    <property type="protein sequence ID" value="PON91215.1"/>
    <property type="molecule type" value="Genomic_DNA"/>
</dbReference>
<reference evidence="2" key="1">
    <citation type="submission" date="2016-06" db="EMBL/GenBank/DDBJ databases">
        <title>Parallel loss of symbiosis genes in relatives of nitrogen-fixing non-legume Parasponia.</title>
        <authorList>
            <person name="Van Velzen R."/>
            <person name="Holmer R."/>
            <person name="Bu F."/>
            <person name="Rutten L."/>
            <person name="Van Zeijl A."/>
            <person name="Liu W."/>
            <person name="Santuari L."/>
            <person name="Cao Q."/>
            <person name="Sharma T."/>
            <person name="Shen D."/>
            <person name="Roswanjaya Y."/>
            <person name="Wardhani T."/>
            <person name="Kalhor M.S."/>
            <person name="Jansen J."/>
            <person name="Van den Hoogen J."/>
            <person name="Gungor B."/>
            <person name="Hartog M."/>
            <person name="Hontelez J."/>
            <person name="Verver J."/>
            <person name="Yang W.-C."/>
            <person name="Schijlen E."/>
            <person name="Repin R."/>
            <person name="Schilthuizen M."/>
            <person name="Schranz E."/>
            <person name="Heidstra R."/>
            <person name="Miyata K."/>
            <person name="Fedorova E."/>
            <person name="Kohlen W."/>
            <person name="Bisseling T."/>
            <person name="Smit S."/>
            <person name="Geurts R."/>
        </authorList>
    </citation>
    <scope>NUCLEOTIDE SEQUENCE [LARGE SCALE GENOMIC DNA]</scope>
    <source>
        <strain evidence="2">cv. RG33-2</strain>
    </source>
</reference>
<organism evidence="1 2">
    <name type="scientific">Trema orientale</name>
    <name type="common">Charcoal tree</name>
    <name type="synonym">Celtis orientalis</name>
    <dbReference type="NCBI Taxonomy" id="63057"/>
    <lineage>
        <taxon>Eukaryota</taxon>
        <taxon>Viridiplantae</taxon>
        <taxon>Streptophyta</taxon>
        <taxon>Embryophyta</taxon>
        <taxon>Tracheophyta</taxon>
        <taxon>Spermatophyta</taxon>
        <taxon>Magnoliopsida</taxon>
        <taxon>eudicotyledons</taxon>
        <taxon>Gunneridae</taxon>
        <taxon>Pentapetalae</taxon>
        <taxon>rosids</taxon>
        <taxon>fabids</taxon>
        <taxon>Rosales</taxon>
        <taxon>Cannabaceae</taxon>
        <taxon>Trema</taxon>
    </lineage>
</organism>
<evidence type="ECO:0000313" key="1">
    <source>
        <dbReference type="EMBL" id="PON91215.1"/>
    </source>
</evidence>
<dbReference type="InParanoid" id="A0A2P5F0B0"/>
<evidence type="ECO:0000313" key="2">
    <source>
        <dbReference type="Proteomes" id="UP000237000"/>
    </source>
</evidence>
<accession>A0A2P5F0B0</accession>
<comment type="caution">
    <text evidence="1">The sequence shown here is derived from an EMBL/GenBank/DDBJ whole genome shotgun (WGS) entry which is preliminary data.</text>
</comment>
<dbReference type="AlphaFoldDB" id="A0A2P5F0B0"/>
<dbReference type="Proteomes" id="UP000237000">
    <property type="component" value="Unassembled WGS sequence"/>
</dbReference>
<sequence>MKTGEDLDARSTMDHLSVLNDVVSELKNDVICWSYHGRRCDSGGFEVQKFAHRYCFGIDAGCVVNDVDG</sequence>
<name>A0A2P5F0B0_TREOI</name>
<gene>
    <name evidence="1" type="ORF">TorRG33x02_130310</name>
</gene>
<proteinExistence type="predicted"/>
<protein>
    <submittedName>
        <fullName evidence="1">Uncharacterized protein</fullName>
    </submittedName>
</protein>